<dbReference type="Proteomes" id="UP001445335">
    <property type="component" value="Unassembled WGS sequence"/>
</dbReference>
<proteinExistence type="inferred from homology"/>
<keyword evidence="10" id="KW-1185">Reference proteome</keyword>
<dbReference type="Gene3D" id="1.20.144.10">
    <property type="entry name" value="Phosphatidic acid phosphatase type 2/haloperoxidase"/>
    <property type="match status" value="1"/>
</dbReference>
<evidence type="ECO:0000256" key="7">
    <source>
        <dbReference type="SAM" id="Phobius"/>
    </source>
</evidence>
<dbReference type="InterPro" id="IPR043216">
    <property type="entry name" value="PAP-like"/>
</dbReference>
<feature type="domain" description="Phosphatidic acid phosphatase type 2/haloperoxidase" evidence="8">
    <location>
        <begin position="135"/>
        <end position="275"/>
    </location>
</feature>
<feature type="transmembrane region" description="Helical" evidence="7">
    <location>
        <begin position="103"/>
        <end position="123"/>
    </location>
</feature>
<evidence type="ECO:0000256" key="2">
    <source>
        <dbReference type="ARBA" id="ARBA00008816"/>
    </source>
</evidence>
<gene>
    <name evidence="9" type="ORF">WJX81_000517</name>
</gene>
<dbReference type="InterPro" id="IPR000326">
    <property type="entry name" value="PAP2/HPO"/>
</dbReference>
<evidence type="ECO:0000256" key="4">
    <source>
        <dbReference type="ARBA" id="ARBA00022989"/>
    </source>
</evidence>
<dbReference type="SMART" id="SM00014">
    <property type="entry name" value="acidPPc"/>
    <property type="match status" value="1"/>
</dbReference>
<dbReference type="SUPFAM" id="SSF48317">
    <property type="entry name" value="Acid phosphatase/Vanadium-dependent haloperoxidase"/>
    <property type="match status" value="1"/>
</dbReference>
<feature type="transmembrane region" description="Helical" evidence="7">
    <location>
        <begin position="135"/>
        <end position="152"/>
    </location>
</feature>
<comment type="similarity">
    <text evidence="2">Belongs to the PA-phosphatase related phosphoesterase family.</text>
</comment>
<organism evidence="9 10">
    <name type="scientific">Elliptochloris bilobata</name>
    <dbReference type="NCBI Taxonomy" id="381761"/>
    <lineage>
        <taxon>Eukaryota</taxon>
        <taxon>Viridiplantae</taxon>
        <taxon>Chlorophyta</taxon>
        <taxon>core chlorophytes</taxon>
        <taxon>Trebouxiophyceae</taxon>
        <taxon>Trebouxiophyceae incertae sedis</taxon>
        <taxon>Elliptochloris clade</taxon>
        <taxon>Elliptochloris</taxon>
    </lineage>
</organism>
<dbReference type="PANTHER" id="PTHR10165:SF35">
    <property type="entry name" value="RE23632P"/>
    <property type="match status" value="1"/>
</dbReference>
<evidence type="ECO:0000256" key="6">
    <source>
        <dbReference type="SAM" id="MobiDB-lite"/>
    </source>
</evidence>
<feature type="transmembrane region" description="Helical" evidence="7">
    <location>
        <begin position="230"/>
        <end position="247"/>
    </location>
</feature>
<feature type="transmembrane region" description="Helical" evidence="7">
    <location>
        <begin position="253"/>
        <end position="275"/>
    </location>
</feature>
<dbReference type="GO" id="GO:0008195">
    <property type="term" value="F:phosphatidate phosphatase activity"/>
    <property type="evidence" value="ECO:0007669"/>
    <property type="project" value="TreeGrafter"/>
</dbReference>
<keyword evidence="4 7" id="KW-1133">Transmembrane helix</keyword>
<evidence type="ECO:0000256" key="1">
    <source>
        <dbReference type="ARBA" id="ARBA00004141"/>
    </source>
</evidence>
<dbReference type="GO" id="GO:0046839">
    <property type="term" value="P:phospholipid dephosphorylation"/>
    <property type="evidence" value="ECO:0007669"/>
    <property type="project" value="TreeGrafter"/>
</dbReference>
<dbReference type="PANTHER" id="PTHR10165">
    <property type="entry name" value="LIPID PHOSPHATE PHOSPHATASE"/>
    <property type="match status" value="1"/>
</dbReference>
<evidence type="ECO:0000313" key="10">
    <source>
        <dbReference type="Proteomes" id="UP001445335"/>
    </source>
</evidence>
<sequence>MRLEVSRPLSRSRRSSGSMQELPPLNSIDWKKMRSGNGSYHGLSWSLIARRYVVDYLLLTALIVALCISEVMDPFERSVYHKTDAEVWRYSYPLKVHNTVPSWSVPIISTCGPAAVLVAYYFAAGPSRLEFHNTLLGCLSCVVATALATNLVKLSVARPRPNFAARCWPDGMPQYDAAGVPLCAPGAVNPSEGRKSFPSGHTSWSTSGLGFLSLWALGKLRAFDGSGHTWRLLGGLLPLAVAVWIGITRLQDYWHHWEDVLAGFCLGLSAAYAFYRQHFMPLSSRRAGEPLAVGLGPDGAPEGGTGLVTGSGGQGQRASYLDLEAALPEPASPHDAGIMR</sequence>
<dbReference type="Pfam" id="PF01569">
    <property type="entry name" value="PAP2"/>
    <property type="match status" value="1"/>
</dbReference>
<dbReference type="GO" id="GO:0006644">
    <property type="term" value="P:phospholipid metabolic process"/>
    <property type="evidence" value="ECO:0007669"/>
    <property type="project" value="InterPro"/>
</dbReference>
<dbReference type="AlphaFoldDB" id="A0AAW1RU32"/>
<name>A0AAW1RU32_9CHLO</name>
<keyword evidence="3 7" id="KW-0812">Transmembrane</keyword>
<keyword evidence="5 7" id="KW-0472">Membrane</keyword>
<feature type="region of interest" description="Disordered" evidence="6">
    <location>
        <begin position="1"/>
        <end position="20"/>
    </location>
</feature>
<dbReference type="EMBL" id="JALJOU010000022">
    <property type="protein sequence ID" value="KAK9837235.1"/>
    <property type="molecule type" value="Genomic_DNA"/>
</dbReference>
<dbReference type="GO" id="GO:0016020">
    <property type="term" value="C:membrane"/>
    <property type="evidence" value="ECO:0007669"/>
    <property type="project" value="UniProtKB-SubCell"/>
</dbReference>
<reference evidence="9 10" key="1">
    <citation type="journal article" date="2024" name="Nat. Commun.">
        <title>Phylogenomics reveals the evolutionary origins of lichenization in chlorophyte algae.</title>
        <authorList>
            <person name="Puginier C."/>
            <person name="Libourel C."/>
            <person name="Otte J."/>
            <person name="Skaloud P."/>
            <person name="Haon M."/>
            <person name="Grisel S."/>
            <person name="Petersen M."/>
            <person name="Berrin J.G."/>
            <person name="Delaux P.M."/>
            <person name="Dal Grande F."/>
            <person name="Keller J."/>
        </authorList>
    </citation>
    <scope>NUCLEOTIDE SEQUENCE [LARGE SCALE GENOMIC DNA]</scope>
    <source>
        <strain evidence="9 10">SAG 245.80</strain>
    </source>
</reference>
<protein>
    <recommendedName>
        <fullName evidence="8">Phosphatidic acid phosphatase type 2/haloperoxidase domain-containing protein</fullName>
    </recommendedName>
</protein>
<evidence type="ECO:0000256" key="3">
    <source>
        <dbReference type="ARBA" id="ARBA00022692"/>
    </source>
</evidence>
<dbReference type="InterPro" id="IPR036938">
    <property type="entry name" value="PAP2/HPO_sf"/>
</dbReference>
<evidence type="ECO:0000256" key="5">
    <source>
        <dbReference type="ARBA" id="ARBA00023136"/>
    </source>
</evidence>
<accession>A0AAW1RU32</accession>
<dbReference type="CDD" id="cd03390">
    <property type="entry name" value="PAP2_containing_1_like"/>
    <property type="match status" value="1"/>
</dbReference>
<comment type="subcellular location">
    <subcellularLocation>
        <location evidence="1">Membrane</location>
        <topology evidence="1">Multi-pass membrane protein</topology>
    </subcellularLocation>
</comment>
<comment type="caution">
    <text evidence="9">The sequence shown here is derived from an EMBL/GenBank/DDBJ whole genome shotgun (WGS) entry which is preliminary data.</text>
</comment>
<evidence type="ECO:0000259" key="8">
    <source>
        <dbReference type="SMART" id="SM00014"/>
    </source>
</evidence>
<evidence type="ECO:0000313" key="9">
    <source>
        <dbReference type="EMBL" id="KAK9837235.1"/>
    </source>
</evidence>